<dbReference type="AlphaFoldDB" id="A0A6I4U122"/>
<dbReference type="EMBL" id="WTYR01000001">
    <property type="protein sequence ID" value="MXP08954.1"/>
    <property type="molecule type" value="Genomic_DNA"/>
</dbReference>
<dbReference type="Gene3D" id="1.10.357.10">
    <property type="entry name" value="Tetracycline Repressor, domain 2"/>
    <property type="match status" value="1"/>
</dbReference>
<name>A0A6I4U122_9SPHN</name>
<organism evidence="4 5">
    <name type="scientific">Alteriqipengyuania halimionae</name>
    <dbReference type="NCBI Taxonomy" id="1926630"/>
    <lineage>
        <taxon>Bacteria</taxon>
        <taxon>Pseudomonadati</taxon>
        <taxon>Pseudomonadota</taxon>
        <taxon>Alphaproteobacteria</taxon>
        <taxon>Sphingomonadales</taxon>
        <taxon>Erythrobacteraceae</taxon>
        <taxon>Alteriqipengyuania</taxon>
    </lineage>
</organism>
<evidence type="ECO:0000256" key="1">
    <source>
        <dbReference type="ARBA" id="ARBA00023125"/>
    </source>
</evidence>
<dbReference type="OrthoDB" id="7211230at2"/>
<dbReference type="Pfam" id="PF00440">
    <property type="entry name" value="TetR_N"/>
    <property type="match status" value="1"/>
</dbReference>
<dbReference type="InterPro" id="IPR009057">
    <property type="entry name" value="Homeodomain-like_sf"/>
</dbReference>
<dbReference type="PROSITE" id="PS50977">
    <property type="entry name" value="HTH_TETR_2"/>
    <property type="match status" value="1"/>
</dbReference>
<accession>A0A6I4U122</accession>
<dbReference type="InterPro" id="IPR001647">
    <property type="entry name" value="HTH_TetR"/>
</dbReference>
<evidence type="ECO:0000256" key="2">
    <source>
        <dbReference type="PROSITE-ProRule" id="PRU00335"/>
    </source>
</evidence>
<sequence length="197" mass="21826">MEDKSTEGDRKQQLLDAAETLIRERRTLNLSLGELADRVGVSRSLLYVYFDGVPKIIDALFLMHLERLGSRVLPALDASDASYRERAGAAYSSYLDYLIESGPILQLILRERHQDSPLGPDSQRRFRLLLRQVAALTRQALRLAPREAFVLLELTSGIPEALARLVRAGEIDRATAHATCDRLVLAAVDGFAVGPTS</sequence>
<dbReference type="SUPFAM" id="SSF46689">
    <property type="entry name" value="Homeodomain-like"/>
    <property type="match status" value="1"/>
</dbReference>
<evidence type="ECO:0000259" key="3">
    <source>
        <dbReference type="PROSITE" id="PS50977"/>
    </source>
</evidence>
<dbReference type="RefSeq" id="WP_160615464.1">
    <property type="nucleotide sequence ID" value="NZ_WTYR01000001.1"/>
</dbReference>
<keyword evidence="1 2" id="KW-0238">DNA-binding</keyword>
<keyword evidence="5" id="KW-1185">Reference proteome</keyword>
<proteinExistence type="predicted"/>
<evidence type="ECO:0000313" key="5">
    <source>
        <dbReference type="Proteomes" id="UP000429229"/>
    </source>
</evidence>
<evidence type="ECO:0000313" key="4">
    <source>
        <dbReference type="EMBL" id="MXP08954.1"/>
    </source>
</evidence>
<feature type="DNA-binding region" description="H-T-H motif" evidence="2">
    <location>
        <begin position="31"/>
        <end position="50"/>
    </location>
</feature>
<protein>
    <submittedName>
        <fullName evidence="4">TetR family transcriptional regulator</fullName>
    </submittedName>
</protein>
<dbReference type="InterPro" id="IPR001387">
    <property type="entry name" value="Cro/C1-type_HTH"/>
</dbReference>
<reference evidence="4 5" key="1">
    <citation type="submission" date="2019-12" db="EMBL/GenBank/DDBJ databases">
        <title>Genomic-based taxomic classification of the family Erythrobacteraceae.</title>
        <authorList>
            <person name="Xu L."/>
        </authorList>
    </citation>
    <scope>NUCLEOTIDE SEQUENCE [LARGE SCALE GENOMIC DNA]</scope>
    <source>
        <strain evidence="4 5">LMG 29519</strain>
    </source>
</reference>
<dbReference type="Proteomes" id="UP000429229">
    <property type="component" value="Unassembled WGS sequence"/>
</dbReference>
<comment type="caution">
    <text evidence="4">The sequence shown here is derived from an EMBL/GenBank/DDBJ whole genome shotgun (WGS) entry which is preliminary data.</text>
</comment>
<dbReference type="CDD" id="cd00093">
    <property type="entry name" value="HTH_XRE"/>
    <property type="match status" value="1"/>
</dbReference>
<gene>
    <name evidence="4" type="ORF">GRI68_02025</name>
</gene>
<dbReference type="GO" id="GO:0003677">
    <property type="term" value="F:DNA binding"/>
    <property type="evidence" value="ECO:0007669"/>
    <property type="project" value="UniProtKB-UniRule"/>
</dbReference>
<feature type="domain" description="HTH tetR-type" evidence="3">
    <location>
        <begin position="8"/>
        <end position="68"/>
    </location>
</feature>